<evidence type="ECO:0000256" key="2">
    <source>
        <dbReference type="ARBA" id="ARBA00022692"/>
    </source>
</evidence>
<accession>A0ABS3JNK6</accession>
<feature type="transmembrane region" description="Helical" evidence="5">
    <location>
        <begin position="181"/>
        <end position="198"/>
    </location>
</feature>
<feature type="transmembrane region" description="Helical" evidence="5">
    <location>
        <begin position="20"/>
        <end position="44"/>
    </location>
</feature>
<dbReference type="InterPro" id="IPR011701">
    <property type="entry name" value="MFS"/>
</dbReference>
<dbReference type="EMBL" id="JAFMYW010000008">
    <property type="protein sequence ID" value="MBO0951592.1"/>
    <property type="molecule type" value="Genomic_DNA"/>
</dbReference>
<dbReference type="PANTHER" id="PTHR23508:SF10">
    <property type="entry name" value="CARBOXYLIC ACID TRANSPORTER PROTEIN HOMOLOG"/>
    <property type="match status" value="1"/>
</dbReference>
<keyword evidence="4 5" id="KW-0472">Membrane</keyword>
<feature type="domain" description="Major facilitator superfamily (MFS) profile" evidence="6">
    <location>
        <begin position="23"/>
        <end position="413"/>
    </location>
</feature>
<feature type="transmembrane region" description="Helical" evidence="5">
    <location>
        <begin position="304"/>
        <end position="323"/>
    </location>
</feature>
<feature type="transmembrane region" description="Helical" evidence="5">
    <location>
        <begin position="93"/>
        <end position="116"/>
    </location>
</feature>
<evidence type="ECO:0000256" key="5">
    <source>
        <dbReference type="SAM" id="Phobius"/>
    </source>
</evidence>
<evidence type="ECO:0000256" key="3">
    <source>
        <dbReference type="ARBA" id="ARBA00022989"/>
    </source>
</evidence>
<evidence type="ECO:0000313" key="7">
    <source>
        <dbReference type="EMBL" id="MBO0951592.1"/>
    </source>
</evidence>
<sequence length="425" mass="45785">MPTTLSPSPSAPRTSLSPLWSLPVIVSALGFFVDVYDMLIFNIVRVPSLQSLGLTKGEVSHLGAYILYFQQAGLLVGGILWGVIGDRRGRMSVLFGSIIMYSLANIACGFVPYITIIEPTTYYALMRFVAGVGLSGEIGAAMVLVSEILPRAIRGYGSSIVAGIGYLGAGVAYATSTLFDWQTAFFVGGGMGLALLLLRVSMFESGLFTNLKQEHGEVRRGDFLYFFSSRSRSIKFLRCVAVGLPTWFIVGILATFANEFGEAMALTTTVEPGRCVMLIYCGLAVGDLLSGPLSQWLQSRRRAVTYLLICSLTLCTVYLFGGVKTTGSLYVICLLLGICTGYIAMYLTMVAEQYGTNLRATATTSAPSIVRGMLIPMTLSFQALKPFAGTLGAAAVLGVVVFGLAFWSLSQMEETFAKELDYVEK</sequence>
<feature type="transmembrane region" description="Helical" evidence="5">
    <location>
        <begin position="387"/>
        <end position="409"/>
    </location>
</feature>
<dbReference type="InterPro" id="IPR020846">
    <property type="entry name" value="MFS_dom"/>
</dbReference>
<feature type="transmembrane region" description="Helical" evidence="5">
    <location>
        <begin position="64"/>
        <end position="84"/>
    </location>
</feature>
<evidence type="ECO:0000256" key="1">
    <source>
        <dbReference type="ARBA" id="ARBA00004141"/>
    </source>
</evidence>
<protein>
    <submittedName>
        <fullName evidence="7">MFS transporter</fullName>
    </submittedName>
</protein>
<dbReference type="SUPFAM" id="SSF103473">
    <property type="entry name" value="MFS general substrate transporter"/>
    <property type="match status" value="1"/>
</dbReference>
<dbReference type="RefSeq" id="WP_207331543.1">
    <property type="nucleotide sequence ID" value="NZ_JAFMYW010000008.1"/>
</dbReference>
<dbReference type="Gene3D" id="1.20.1250.20">
    <property type="entry name" value="MFS general substrate transporter like domains"/>
    <property type="match status" value="2"/>
</dbReference>
<evidence type="ECO:0000313" key="8">
    <source>
        <dbReference type="Proteomes" id="UP000664628"/>
    </source>
</evidence>
<organism evidence="7 8">
    <name type="scientific">Fibrella forsythiae</name>
    <dbReference type="NCBI Taxonomy" id="2817061"/>
    <lineage>
        <taxon>Bacteria</taxon>
        <taxon>Pseudomonadati</taxon>
        <taxon>Bacteroidota</taxon>
        <taxon>Cytophagia</taxon>
        <taxon>Cytophagales</taxon>
        <taxon>Spirosomataceae</taxon>
        <taxon>Fibrella</taxon>
    </lineage>
</organism>
<name>A0ABS3JNK6_9BACT</name>
<keyword evidence="2 5" id="KW-0812">Transmembrane</keyword>
<comment type="subcellular location">
    <subcellularLocation>
        <location evidence="1">Membrane</location>
        <topology evidence="1">Multi-pass membrane protein</topology>
    </subcellularLocation>
</comment>
<gene>
    <name evidence="7" type="ORF">J2I46_23615</name>
</gene>
<comment type="caution">
    <text evidence="7">The sequence shown here is derived from an EMBL/GenBank/DDBJ whole genome shotgun (WGS) entry which is preliminary data.</text>
</comment>
<keyword evidence="8" id="KW-1185">Reference proteome</keyword>
<reference evidence="7 8" key="1">
    <citation type="submission" date="2021-03" db="EMBL/GenBank/DDBJ databases">
        <title>Fibrella sp. HMF5405 genome sequencing and assembly.</title>
        <authorList>
            <person name="Kang H."/>
            <person name="Kim H."/>
            <person name="Bae S."/>
            <person name="Joh K."/>
        </authorList>
    </citation>
    <scope>NUCLEOTIDE SEQUENCE [LARGE SCALE GENOMIC DNA]</scope>
    <source>
        <strain evidence="7 8">HMF5405</strain>
    </source>
</reference>
<evidence type="ECO:0000259" key="6">
    <source>
        <dbReference type="PROSITE" id="PS50850"/>
    </source>
</evidence>
<evidence type="ECO:0000256" key="4">
    <source>
        <dbReference type="ARBA" id="ARBA00023136"/>
    </source>
</evidence>
<dbReference type="Pfam" id="PF07690">
    <property type="entry name" value="MFS_1"/>
    <property type="match status" value="1"/>
</dbReference>
<dbReference type="Proteomes" id="UP000664628">
    <property type="component" value="Unassembled WGS sequence"/>
</dbReference>
<feature type="transmembrane region" description="Helical" evidence="5">
    <location>
        <begin position="329"/>
        <end position="348"/>
    </location>
</feature>
<dbReference type="InterPro" id="IPR036259">
    <property type="entry name" value="MFS_trans_sf"/>
</dbReference>
<feature type="transmembrane region" description="Helical" evidence="5">
    <location>
        <begin position="236"/>
        <end position="257"/>
    </location>
</feature>
<dbReference type="PANTHER" id="PTHR23508">
    <property type="entry name" value="CARBOXYLIC ACID TRANSPORTER PROTEIN HOMOLOG"/>
    <property type="match status" value="1"/>
</dbReference>
<dbReference type="PROSITE" id="PS50850">
    <property type="entry name" value="MFS"/>
    <property type="match status" value="1"/>
</dbReference>
<feature type="transmembrane region" description="Helical" evidence="5">
    <location>
        <begin position="122"/>
        <end position="144"/>
    </location>
</feature>
<proteinExistence type="predicted"/>
<feature type="transmembrane region" description="Helical" evidence="5">
    <location>
        <begin position="156"/>
        <end position="175"/>
    </location>
</feature>
<keyword evidence="3 5" id="KW-1133">Transmembrane helix</keyword>